<feature type="non-terminal residue" evidence="4">
    <location>
        <position position="1"/>
    </location>
</feature>
<dbReference type="Pfam" id="PF17803">
    <property type="entry name" value="Cadherin_4"/>
    <property type="match status" value="1"/>
</dbReference>
<dbReference type="Pfam" id="PF00353">
    <property type="entry name" value="HemolysinCabind"/>
    <property type="match status" value="1"/>
</dbReference>
<organism evidence="4 5">
    <name type="scientific">Methylobacterium goesingense</name>
    <dbReference type="NCBI Taxonomy" id="243690"/>
    <lineage>
        <taxon>Bacteria</taxon>
        <taxon>Pseudomonadati</taxon>
        <taxon>Pseudomonadota</taxon>
        <taxon>Alphaproteobacteria</taxon>
        <taxon>Hyphomicrobiales</taxon>
        <taxon>Methylobacteriaceae</taxon>
        <taxon>Methylobacterium</taxon>
    </lineage>
</organism>
<dbReference type="PRINTS" id="PR00313">
    <property type="entry name" value="CABNDNGRPT"/>
</dbReference>
<dbReference type="InterPro" id="IPR040853">
    <property type="entry name" value="RapA2_cadherin-like"/>
</dbReference>
<dbReference type="NCBIfam" id="TIGR01965">
    <property type="entry name" value="VCBS_repeat"/>
    <property type="match status" value="5"/>
</dbReference>
<dbReference type="Proteomes" id="UP001549145">
    <property type="component" value="Unassembled WGS sequence"/>
</dbReference>
<dbReference type="InterPro" id="IPR013783">
    <property type="entry name" value="Ig-like_fold"/>
</dbReference>
<dbReference type="PROSITE" id="PS00330">
    <property type="entry name" value="HEMOLYSIN_CALCIUM"/>
    <property type="match status" value="1"/>
</dbReference>
<accession>A0ABV2L6B8</accession>
<dbReference type="Gene3D" id="2.150.10.10">
    <property type="entry name" value="Serralysin-like metalloprotease, C-terminal"/>
    <property type="match status" value="1"/>
</dbReference>
<comment type="caution">
    <text evidence="4">The sequence shown here is derived from an EMBL/GenBank/DDBJ whole genome shotgun (WGS) entry which is preliminary data.</text>
</comment>
<gene>
    <name evidence="4" type="ORF">ABID43_002919</name>
</gene>
<dbReference type="InterPro" id="IPR011049">
    <property type="entry name" value="Serralysin-like_metalloprot_C"/>
</dbReference>
<dbReference type="EMBL" id="JBEPMM010000008">
    <property type="protein sequence ID" value="MET3693369.1"/>
    <property type="molecule type" value="Genomic_DNA"/>
</dbReference>
<keyword evidence="2" id="KW-0964">Secreted</keyword>
<evidence type="ECO:0000313" key="5">
    <source>
        <dbReference type="Proteomes" id="UP001549145"/>
    </source>
</evidence>
<evidence type="ECO:0000313" key="4">
    <source>
        <dbReference type="EMBL" id="MET3693369.1"/>
    </source>
</evidence>
<proteinExistence type="predicted"/>
<dbReference type="PANTHER" id="PTHR38340">
    <property type="entry name" value="S-LAYER PROTEIN"/>
    <property type="match status" value="1"/>
</dbReference>
<dbReference type="InterPro" id="IPR001343">
    <property type="entry name" value="Hemolysn_Ca-bd"/>
</dbReference>
<name>A0ABV2L6B8_9HYPH</name>
<evidence type="ECO:0000256" key="2">
    <source>
        <dbReference type="ARBA" id="ARBA00022525"/>
    </source>
</evidence>
<comment type="subcellular location">
    <subcellularLocation>
        <location evidence="1">Secreted</location>
    </subcellularLocation>
</comment>
<evidence type="ECO:0000259" key="3">
    <source>
        <dbReference type="Pfam" id="PF17803"/>
    </source>
</evidence>
<dbReference type="Gene3D" id="2.60.40.10">
    <property type="entry name" value="Immunoglobulins"/>
    <property type="match status" value="1"/>
</dbReference>
<protein>
    <submittedName>
        <fullName evidence="4">VCBS repeat-containing protein</fullName>
    </submittedName>
</protein>
<dbReference type="PANTHER" id="PTHR38340:SF1">
    <property type="entry name" value="S-LAYER PROTEIN"/>
    <property type="match status" value="1"/>
</dbReference>
<reference evidence="4 5" key="1">
    <citation type="submission" date="2024-06" db="EMBL/GenBank/DDBJ databases">
        <title>Genomic Encyclopedia of Type Strains, Phase IV (KMG-IV): sequencing the most valuable type-strain genomes for metagenomic binning, comparative biology and taxonomic classification.</title>
        <authorList>
            <person name="Goeker M."/>
        </authorList>
    </citation>
    <scope>NUCLEOTIDE SEQUENCE [LARGE SCALE GENOMIC DNA]</scope>
    <source>
        <strain evidence="4 5">DSM 21331</strain>
    </source>
</reference>
<dbReference type="InterPro" id="IPR050557">
    <property type="entry name" value="RTX_toxin/Mannuronan_C5-epim"/>
</dbReference>
<sequence>QTKVESFTVSLSDGQGGVVTRQIDVTVTGTNDAPVIGAAKLVGAVTEQVSPGSALTDSGTIAFTDVDLTDVHGASASAIGTTLGTLTAVKSADTTGTGMGGVIAWSYSVDDAKVEYLAKGQTKVESFTVVLNDSQGGVVSKQIDVTITGTNDAPILSQDTGTHRVGEAAGVTNGPAILSSSASLAFTDVDLTDTHTASVALNKAVWSAGSTLPTGLGVTLAAAAVTTLADSTGKGAGTIGVAFTLADKLADFLAVGETLTATYDVSVADAYGAASKQQVSFTILGANDAPVIDISRSVTTGSVSELAGRTGSTILDTAAGKIAFADIDFSDRPTASVVAQTIGSTDAFGAFHALTADQANAIKGAFSLTADPAATNNGQVGWSFSLADNALDFLGANERVTLVSTVQVDDHHGGLVNQAVTVSIMGTNDAPTVMADIASVKALLGYTSVDAAHGVLANDSDVDGNGLTVSTISNGVATAAVTSTKGTSIGGDYGTLTIKTDGSYSYDPNVWGLVAQKVPPGIIPIDSFTYTTSDGKGGTSTSQLNMVTTSASQVYVQGSDGNDTLTATPDTSVVGRLFGRDNAMVLNAGNGNDTLTGGKADDVLIAGTGVDKLTGGSGSDTFVFMKNFGKAMVTDFQPVIDQIQFDHGTFANFADLKSHAVQVGADVVITADLDHSVTLQNTQLKTLYASDFHFA</sequence>
<evidence type="ECO:0000256" key="1">
    <source>
        <dbReference type="ARBA" id="ARBA00004613"/>
    </source>
</evidence>
<dbReference type="InterPro" id="IPR018511">
    <property type="entry name" value="Hemolysin-typ_Ca-bd_CS"/>
</dbReference>
<dbReference type="InterPro" id="IPR010221">
    <property type="entry name" value="VCBS_dom"/>
</dbReference>
<feature type="domain" description="RapA2 cadherin-like" evidence="3">
    <location>
        <begin position="419"/>
        <end position="506"/>
    </location>
</feature>
<dbReference type="RefSeq" id="WP_354465697.1">
    <property type="nucleotide sequence ID" value="NZ_JBEPMM010000008.1"/>
</dbReference>
<keyword evidence="5" id="KW-1185">Reference proteome</keyword>
<dbReference type="SUPFAM" id="SSF51120">
    <property type="entry name" value="beta-Roll"/>
    <property type="match status" value="1"/>
</dbReference>